<evidence type="ECO:0000256" key="4">
    <source>
        <dbReference type="ARBA" id="ARBA00022989"/>
    </source>
</evidence>
<comment type="caution">
    <text evidence="8">The sequence shown here is derived from an EMBL/GenBank/DDBJ whole genome shotgun (WGS) entry which is preliminary data.</text>
</comment>
<sequence>MNPQQHATILSKNQAPSLIKLCACMVYELLTIIALCIVFAGIFYGIFGDATEGVRRLFQQVFLWAILGIYYLWCWTKSGQTVAMQAWHIKVVTQDNAPLSMQMALRRYVLASLSLMLCGLGFLWVIVDKDRLFLHDRLLKCKIIIA</sequence>
<feature type="transmembrane region" description="Helical" evidence="6">
    <location>
        <begin position="57"/>
        <end position="75"/>
    </location>
</feature>
<keyword evidence="3 6" id="KW-0812">Transmembrane</keyword>
<evidence type="ECO:0000256" key="5">
    <source>
        <dbReference type="ARBA" id="ARBA00023136"/>
    </source>
</evidence>
<dbReference type="InterPro" id="IPR051791">
    <property type="entry name" value="Pra-immunoreactive"/>
</dbReference>
<gene>
    <name evidence="8" type="ORF">DCW48_07220</name>
</gene>
<evidence type="ECO:0000256" key="1">
    <source>
        <dbReference type="ARBA" id="ARBA00004651"/>
    </source>
</evidence>
<dbReference type="InterPro" id="IPR010432">
    <property type="entry name" value="RDD"/>
</dbReference>
<proteinExistence type="predicted"/>
<keyword evidence="4 6" id="KW-1133">Transmembrane helix</keyword>
<feature type="domain" description="RDD" evidence="7">
    <location>
        <begin position="25"/>
        <end position="139"/>
    </location>
</feature>
<evidence type="ECO:0000256" key="6">
    <source>
        <dbReference type="SAM" id="Phobius"/>
    </source>
</evidence>
<evidence type="ECO:0000256" key="2">
    <source>
        <dbReference type="ARBA" id="ARBA00022475"/>
    </source>
</evidence>
<evidence type="ECO:0000313" key="9">
    <source>
        <dbReference type="Proteomes" id="UP000264313"/>
    </source>
</evidence>
<protein>
    <submittedName>
        <fullName evidence="8">RDD family protein</fullName>
    </submittedName>
</protein>
<evidence type="ECO:0000259" key="7">
    <source>
        <dbReference type="Pfam" id="PF06271"/>
    </source>
</evidence>
<dbReference type="EMBL" id="DNAA01000176">
    <property type="protein sequence ID" value="HBA09358.1"/>
    <property type="molecule type" value="Genomic_DNA"/>
</dbReference>
<feature type="transmembrane region" description="Helical" evidence="6">
    <location>
        <begin position="21"/>
        <end position="45"/>
    </location>
</feature>
<dbReference type="PANTHER" id="PTHR36115:SF10">
    <property type="entry name" value="RDD DOMAIN-CONTAINING PROTEIN"/>
    <property type="match status" value="1"/>
</dbReference>
<comment type="subcellular location">
    <subcellularLocation>
        <location evidence="1">Cell membrane</location>
        <topology evidence="1">Multi-pass membrane protein</topology>
    </subcellularLocation>
</comment>
<dbReference type="PANTHER" id="PTHR36115">
    <property type="entry name" value="PROLINE-RICH ANTIGEN HOMOLOG-RELATED"/>
    <property type="match status" value="1"/>
</dbReference>
<keyword evidence="5 6" id="KW-0472">Membrane</keyword>
<organism evidence="8 9">
    <name type="scientific">Methylotenera mobilis</name>
    <dbReference type="NCBI Taxonomy" id="359408"/>
    <lineage>
        <taxon>Bacteria</taxon>
        <taxon>Pseudomonadati</taxon>
        <taxon>Pseudomonadota</taxon>
        <taxon>Betaproteobacteria</taxon>
        <taxon>Nitrosomonadales</taxon>
        <taxon>Methylophilaceae</taxon>
        <taxon>Methylotenera</taxon>
    </lineage>
</organism>
<dbReference type="Pfam" id="PF06271">
    <property type="entry name" value="RDD"/>
    <property type="match status" value="1"/>
</dbReference>
<dbReference type="GO" id="GO:0005886">
    <property type="term" value="C:plasma membrane"/>
    <property type="evidence" value="ECO:0007669"/>
    <property type="project" value="UniProtKB-SubCell"/>
</dbReference>
<accession>A0A351RBD7</accession>
<evidence type="ECO:0000256" key="3">
    <source>
        <dbReference type="ARBA" id="ARBA00022692"/>
    </source>
</evidence>
<dbReference type="STRING" id="1132855.GCA_000384255_00356"/>
<evidence type="ECO:0000313" key="8">
    <source>
        <dbReference type="EMBL" id="HBA09358.1"/>
    </source>
</evidence>
<name>A0A351RBD7_9PROT</name>
<dbReference type="Proteomes" id="UP000264313">
    <property type="component" value="Unassembled WGS sequence"/>
</dbReference>
<reference evidence="8 9" key="1">
    <citation type="journal article" date="2018" name="Nat. Biotechnol.">
        <title>A standardized bacterial taxonomy based on genome phylogeny substantially revises the tree of life.</title>
        <authorList>
            <person name="Parks D.H."/>
            <person name="Chuvochina M."/>
            <person name="Waite D.W."/>
            <person name="Rinke C."/>
            <person name="Skarshewski A."/>
            <person name="Chaumeil P.A."/>
            <person name="Hugenholtz P."/>
        </authorList>
    </citation>
    <scope>NUCLEOTIDE SEQUENCE [LARGE SCALE GENOMIC DNA]</scope>
    <source>
        <strain evidence="8">UBA9958</strain>
    </source>
</reference>
<keyword evidence="2" id="KW-1003">Cell membrane</keyword>
<dbReference type="AlphaFoldDB" id="A0A351RBD7"/>
<feature type="transmembrane region" description="Helical" evidence="6">
    <location>
        <begin position="108"/>
        <end position="127"/>
    </location>
</feature>